<evidence type="ECO:0000313" key="4">
    <source>
        <dbReference type="EMBL" id="NLR94095.1"/>
    </source>
</evidence>
<feature type="domain" description="Thioredoxin" evidence="3">
    <location>
        <begin position="9"/>
        <end position="138"/>
    </location>
</feature>
<dbReference type="PANTHER" id="PTHR15337">
    <property type="entry name" value="ANTERIOR GRADIENT PROTEIN-RELATED"/>
    <property type="match status" value="1"/>
</dbReference>
<dbReference type="SUPFAM" id="SSF52833">
    <property type="entry name" value="Thioredoxin-like"/>
    <property type="match status" value="1"/>
</dbReference>
<dbReference type="Pfam" id="PF13899">
    <property type="entry name" value="Thioredoxin_7"/>
    <property type="match status" value="1"/>
</dbReference>
<protein>
    <submittedName>
        <fullName evidence="4">Thioredoxin fold domain-containing protein</fullName>
    </submittedName>
</protein>
<proteinExistence type="predicted"/>
<evidence type="ECO:0000259" key="3">
    <source>
        <dbReference type="PROSITE" id="PS51352"/>
    </source>
</evidence>
<dbReference type="PANTHER" id="PTHR15337:SF11">
    <property type="entry name" value="THIOREDOXIN DOMAIN-CONTAINING PROTEIN"/>
    <property type="match status" value="1"/>
</dbReference>
<dbReference type="Gene3D" id="1.25.40.10">
    <property type="entry name" value="Tetratricopeptide repeat domain"/>
    <property type="match status" value="1"/>
</dbReference>
<dbReference type="InterPro" id="IPR036249">
    <property type="entry name" value="Thioredoxin-like_sf"/>
</dbReference>
<dbReference type="InterPro" id="IPR051099">
    <property type="entry name" value="AGR/TXD"/>
</dbReference>
<organism evidence="4 5">
    <name type="scientific">Flammeovirga agarivorans</name>
    <dbReference type="NCBI Taxonomy" id="2726742"/>
    <lineage>
        <taxon>Bacteria</taxon>
        <taxon>Pseudomonadati</taxon>
        <taxon>Bacteroidota</taxon>
        <taxon>Cytophagia</taxon>
        <taxon>Cytophagales</taxon>
        <taxon>Flammeovirgaceae</taxon>
        <taxon>Flammeovirga</taxon>
    </lineage>
</organism>
<dbReference type="InterPro" id="IPR011990">
    <property type="entry name" value="TPR-like_helical_dom_sf"/>
</dbReference>
<evidence type="ECO:0000256" key="2">
    <source>
        <dbReference type="SAM" id="SignalP"/>
    </source>
</evidence>
<accession>A0A7X8SPP2</accession>
<keyword evidence="5" id="KW-1185">Reference proteome</keyword>
<dbReference type="AlphaFoldDB" id="A0A7X8SPP2"/>
<comment type="caution">
    <text evidence="4">The sequence shown here is derived from an EMBL/GenBank/DDBJ whole genome shotgun (WGS) entry which is preliminary data.</text>
</comment>
<dbReference type="GO" id="GO:0006950">
    <property type="term" value="P:response to stress"/>
    <property type="evidence" value="ECO:0007669"/>
    <property type="project" value="UniProtKB-ARBA"/>
</dbReference>
<feature type="signal peptide" evidence="2">
    <location>
        <begin position="1"/>
        <end position="19"/>
    </location>
</feature>
<dbReference type="InterPro" id="IPR013766">
    <property type="entry name" value="Thioredoxin_domain"/>
</dbReference>
<dbReference type="EMBL" id="JABAIL010000009">
    <property type="protein sequence ID" value="NLR94095.1"/>
    <property type="molecule type" value="Genomic_DNA"/>
</dbReference>
<evidence type="ECO:0000313" key="5">
    <source>
        <dbReference type="Proteomes" id="UP000585050"/>
    </source>
</evidence>
<sequence length="390" mass="44146">MKLISTLFILLSVSLSTFAQGIQFFEGTWEEAKAEAKKQNKHIFMDAYTTWCGPCKMLKKKIFPQDEVGKFYNETFISVAFDMEKGEGIELAKAFDVKAYPTLLFFSAEGELVHKSVGAPEAAKFIEIGKDAVDPSKQLYALEKKALKENAKQEDLQNYIKAAGQAFTSNDVILNKWLKTLSDDDYKNEEISKLILVSSYDADLNSAIIDVLPKLTIDTDEAYQSMAYNTMRPLIKGEASRKEWEASFDVIRKKVPSHLSEKIISNFNINYYFKAEDYQNASIEIDKAAAALKVKEPLMASNMLNSFAWRYYELGLDTKYIKKALTWVNQSVMIEENYYNLDTQAHICFSLGKYDKALVACEKAIEAGKKKGDDVSGTESLLAKIKKEMK</sequence>
<dbReference type="RefSeq" id="WP_168884806.1">
    <property type="nucleotide sequence ID" value="NZ_JABAIL010000009.1"/>
</dbReference>
<dbReference type="CDD" id="cd02947">
    <property type="entry name" value="TRX_family"/>
    <property type="match status" value="1"/>
</dbReference>
<dbReference type="PROSITE" id="PS51352">
    <property type="entry name" value="THIOREDOXIN_2"/>
    <property type="match status" value="1"/>
</dbReference>
<feature type="chain" id="PRO_5031067809" evidence="2">
    <location>
        <begin position="20"/>
        <end position="390"/>
    </location>
</feature>
<dbReference type="Proteomes" id="UP000585050">
    <property type="component" value="Unassembled WGS sequence"/>
</dbReference>
<evidence type="ECO:0000256" key="1">
    <source>
        <dbReference type="ARBA" id="ARBA00022729"/>
    </source>
</evidence>
<keyword evidence="1 2" id="KW-0732">Signal</keyword>
<name>A0A7X8SPP2_9BACT</name>
<dbReference type="SUPFAM" id="SSF48452">
    <property type="entry name" value="TPR-like"/>
    <property type="match status" value="1"/>
</dbReference>
<gene>
    <name evidence="4" type="ORF">HGP29_23030</name>
</gene>
<dbReference type="Gene3D" id="3.40.30.10">
    <property type="entry name" value="Glutaredoxin"/>
    <property type="match status" value="1"/>
</dbReference>
<reference evidence="4 5" key="1">
    <citation type="submission" date="2020-04" db="EMBL/GenBank/DDBJ databases">
        <title>Flammeovirga sp. SR4, a novel species isolated from seawater.</title>
        <authorList>
            <person name="Wang X."/>
        </authorList>
    </citation>
    <scope>NUCLEOTIDE SEQUENCE [LARGE SCALE GENOMIC DNA]</scope>
    <source>
        <strain evidence="4 5">SR4</strain>
    </source>
</reference>